<dbReference type="PANTHER" id="PTHR46268:SF6">
    <property type="entry name" value="UNIVERSAL STRESS PROTEIN UP12"/>
    <property type="match status" value="1"/>
</dbReference>
<dbReference type="PANTHER" id="PTHR46268">
    <property type="entry name" value="STRESS RESPONSE PROTEIN NHAX"/>
    <property type="match status" value="1"/>
</dbReference>
<dbReference type="Pfam" id="PF00582">
    <property type="entry name" value="Usp"/>
    <property type="match status" value="1"/>
</dbReference>
<reference evidence="3" key="1">
    <citation type="journal article" date="2014" name="Int. J. Syst. Evol. Microbiol.">
        <title>Complete genome sequence of Corynebacterium casei LMG S-19264T (=DSM 44701T), isolated from a smear-ripened cheese.</title>
        <authorList>
            <consortium name="US DOE Joint Genome Institute (JGI-PGF)"/>
            <person name="Walter F."/>
            <person name="Albersmeier A."/>
            <person name="Kalinowski J."/>
            <person name="Ruckert C."/>
        </authorList>
    </citation>
    <scope>NUCLEOTIDE SEQUENCE</scope>
    <source>
        <strain evidence="3">KCTC 23732</strain>
    </source>
</reference>
<organism evidence="3 4">
    <name type="scientific">Advenella faeciporci</name>
    <dbReference type="NCBI Taxonomy" id="797535"/>
    <lineage>
        <taxon>Bacteria</taxon>
        <taxon>Pseudomonadati</taxon>
        <taxon>Pseudomonadota</taxon>
        <taxon>Betaproteobacteria</taxon>
        <taxon>Burkholderiales</taxon>
        <taxon>Alcaligenaceae</taxon>
    </lineage>
</organism>
<sequence>MPIRTILVALALEDDSKRIADRAIQLAKQHKAQLVTVHVFENPPLHDASLPPLIDLVALTGMLEDQYADQLQSLLGAADKPAVTHVETGKPHEVIERLATSYNADLIVIGPGVAKSMRERVFGSTADRVVRCAPCPVLVVRKESHAPYKHIAVGVDFSEHAQAAALWASHLSPMATRELIHVFDIPLGFELAMRKAGTSQTEIDQYRDAR</sequence>
<dbReference type="EMBL" id="BMYS01000017">
    <property type="protein sequence ID" value="GGW92104.1"/>
    <property type="molecule type" value="Genomic_DNA"/>
</dbReference>
<dbReference type="AlphaFoldDB" id="A0A918JPY7"/>
<evidence type="ECO:0000256" key="1">
    <source>
        <dbReference type="ARBA" id="ARBA00008791"/>
    </source>
</evidence>
<name>A0A918JPY7_9BURK</name>
<dbReference type="Proteomes" id="UP000608345">
    <property type="component" value="Unassembled WGS sequence"/>
</dbReference>
<dbReference type="CDD" id="cd00293">
    <property type="entry name" value="USP-like"/>
    <property type="match status" value="1"/>
</dbReference>
<evidence type="ECO:0000313" key="4">
    <source>
        <dbReference type="Proteomes" id="UP000608345"/>
    </source>
</evidence>
<dbReference type="Gene3D" id="3.40.50.12370">
    <property type="match status" value="1"/>
</dbReference>
<comment type="caution">
    <text evidence="3">The sequence shown here is derived from an EMBL/GenBank/DDBJ whole genome shotgun (WGS) entry which is preliminary data.</text>
</comment>
<feature type="domain" description="UspA" evidence="2">
    <location>
        <begin position="3"/>
        <end position="141"/>
    </location>
</feature>
<dbReference type="RefSeq" id="WP_268247316.1">
    <property type="nucleotide sequence ID" value="NZ_BAABFY010000049.1"/>
</dbReference>
<proteinExistence type="inferred from homology"/>
<protein>
    <recommendedName>
        <fullName evidence="2">UspA domain-containing protein</fullName>
    </recommendedName>
</protein>
<dbReference type="InterPro" id="IPR006016">
    <property type="entry name" value="UspA"/>
</dbReference>
<reference evidence="3" key="2">
    <citation type="submission" date="2020-09" db="EMBL/GenBank/DDBJ databases">
        <authorList>
            <person name="Sun Q."/>
            <person name="Kim S."/>
        </authorList>
    </citation>
    <scope>NUCLEOTIDE SEQUENCE</scope>
    <source>
        <strain evidence="3">KCTC 23732</strain>
    </source>
</reference>
<keyword evidence="4" id="KW-1185">Reference proteome</keyword>
<dbReference type="InterPro" id="IPR006015">
    <property type="entry name" value="Universal_stress_UspA"/>
</dbReference>
<accession>A0A918JPY7</accession>
<dbReference type="SUPFAM" id="SSF52402">
    <property type="entry name" value="Adenine nucleotide alpha hydrolases-like"/>
    <property type="match status" value="1"/>
</dbReference>
<dbReference type="PRINTS" id="PR01438">
    <property type="entry name" value="UNVRSLSTRESS"/>
</dbReference>
<gene>
    <name evidence="3" type="ORF">GCM10011450_22750</name>
</gene>
<comment type="similarity">
    <text evidence="1">Belongs to the universal stress protein A family.</text>
</comment>
<evidence type="ECO:0000313" key="3">
    <source>
        <dbReference type="EMBL" id="GGW92104.1"/>
    </source>
</evidence>
<evidence type="ECO:0000259" key="2">
    <source>
        <dbReference type="Pfam" id="PF00582"/>
    </source>
</evidence>